<feature type="signal peptide" evidence="1">
    <location>
        <begin position="1"/>
        <end position="24"/>
    </location>
</feature>
<dbReference type="SUPFAM" id="SSF48208">
    <property type="entry name" value="Six-hairpin glycosidases"/>
    <property type="match status" value="1"/>
</dbReference>
<evidence type="ECO:0000313" key="5">
    <source>
        <dbReference type="EMBL" id="MBD0825165.1"/>
    </source>
</evidence>
<feature type="domain" description="Glutaminase A N-terminal" evidence="4">
    <location>
        <begin position="253"/>
        <end position="474"/>
    </location>
</feature>
<feature type="chain" id="PRO_5035223881" evidence="1">
    <location>
        <begin position="25"/>
        <end position="824"/>
    </location>
</feature>
<evidence type="ECO:0000256" key="1">
    <source>
        <dbReference type="SAM" id="SignalP"/>
    </source>
</evidence>
<feature type="domain" description="Glutaminase A central" evidence="3">
    <location>
        <begin position="480"/>
        <end position="818"/>
    </location>
</feature>
<dbReference type="Pfam" id="PF17168">
    <property type="entry name" value="DUF5127"/>
    <property type="match status" value="1"/>
</dbReference>
<dbReference type="Pfam" id="PF16334">
    <property type="entry name" value="DUF4964"/>
    <property type="match status" value="1"/>
</dbReference>
<evidence type="ECO:0000259" key="2">
    <source>
        <dbReference type="Pfam" id="PF16334"/>
    </source>
</evidence>
<dbReference type="RefSeq" id="WP_188224459.1">
    <property type="nucleotide sequence ID" value="NZ_JACVXD010000011.1"/>
</dbReference>
<dbReference type="InterPro" id="IPR052743">
    <property type="entry name" value="Glutaminase_GtaA"/>
</dbReference>
<dbReference type="PANTHER" id="PTHR31987:SF1">
    <property type="entry name" value="GLUTAMINASE A"/>
    <property type="match status" value="1"/>
</dbReference>
<keyword evidence="1" id="KW-0732">Signal</keyword>
<organism evidence="5 6">
    <name type="scientific">Aestuariibaculum marinum</name>
    <dbReference type="NCBI Taxonomy" id="2683592"/>
    <lineage>
        <taxon>Bacteria</taxon>
        <taxon>Pseudomonadati</taxon>
        <taxon>Bacteroidota</taxon>
        <taxon>Flavobacteriia</taxon>
        <taxon>Flavobacteriales</taxon>
        <taxon>Flavobacteriaceae</taxon>
    </lineage>
</organism>
<dbReference type="Gene3D" id="2.60.120.260">
    <property type="entry name" value="Galactose-binding domain-like"/>
    <property type="match status" value="1"/>
</dbReference>
<dbReference type="Proteomes" id="UP000621516">
    <property type="component" value="Unassembled WGS sequence"/>
</dbReference>
<comment type="caution">
    <text evidence="5">The sequence shown here is derived from an EMBL/GenBank/DDBJ whole genome shotgun (WGS) entry which is preliminary data.</text>
</comment>
<evidence type="ECO:0000313" key="6">
    <source>
        <dbReference type="Proteomes" id="UP000621516"/>
    </source>
</evidence>
<dbReference type="InterPro" id="IPR008979">
    <property type="entry name" value="Galactose-bd-like_sf"/>
</dbReference>
<dbReference type="PANTHER" id="PTHR31987">
    <property type="entry name" value="GLUTAMINASE A-RELATED"/>
    <property type="match status" value="1"/>
</dbReference>
<dbReference type="GO" id="GO:0005975">
    <property type="term" value="P:carbohydrate metabolic process"/>
    <property type="evidence" value="ECO:0007669"/>
    <property type="project" value="InterPro"/>
</dbReference>
<dbReference type="InterPro" id="IPR032515">
    <property type="entry name" value="DUF4964"/>
</dbReference>
<dbReference type="SUPFAM" id="SSF49785">
    <property type="entry name" value="Galactose-binding domain-like"/>
    <property type="match status" value="1"/>
</dbReference>
<dbReference type="Pfam" id="PF16335">
    <property type="entry name" value="GtaA_6_Hairpin"/>
    <property type="match status" value="1"/>
</dbReference>
<dbReference type="InterPro" id="IPR008928">
    <property type="entry name" value="6-hairpin_glycosidase_sf"/>
</dbReference>
<dbReference type="AlphaFoldDB" id="A0A8J6Q445"/>
<protein>
    <submittedName>
        <fullName evidence="5">DUF4965 domain-containing protein</fullName>
    </submittedName>
</protein>
<gene>
    <name evidence="5" type="ORF">ICJ85_14180</name>
</gene>
<reference evidence="5 6" key="1">
    <citation type="journal article" date="2018" name="J. Microbiol.">
        <title>Aestuariibaculum marinum sp. nov., a marine bacterium isolated from seawater in South Korea.</title>
        <authorList>
            <person name="Choi J."/>
            <person name="Lee D."/>
            <person name="Jang J.H."/>
            <person name="Cha S."/>
            <person name="Seo T."/>
        </authorList>
    </citation>
    <scope>NUCLEOTIDE SEQUENCE [LARGE SCALE GENOMIC DNA]</scope>
    <source>
        <strain evidence="5 6">IP7</strain>
    </source>
</reference>
<evidence type="ECO:0000259" key="3">
    <source>
        <dbReference type="Pfam" id="PF16335"/>
    </source>
</evidence>
<feature type="domain" description="DUF4964" evidence="2">
    <location>
        <begin position="22"/>
        <end position="84"/>
    </location>
</feature>
<dbReference type="InterPro" id="IPR032514">
    <property type="entry name" value="GtaA_central"/>
</dbReference>
<sequence length="824" mass="93446">MRLTKHIKIFSLLLLIIEATTLCAQEKLRAPAYPLITHNPNFSIWSKDSELNGSATQHWTNQDHSLLGILKVDDSYYRFLGAETKIYESVLAASDEINYEADYSESKPKSGWEKADYDSSSWKKGGAPFSDNPRDAKTVWKSNDLWYRRSFDLNNTNLKNLYLKLRHDDNVVVYLNGDKIYETEGWQHSYKYIPIDKKYIKSLKSKNNVLAIHIKNTAGGQCLDAGLVTEAPSMQNLTIKKAKQTDVVINANQTIYTFDCDNMVLTATFTSPLLLDDLNLMSRPISYLSVNVKSKDNRKHQAKLYIGASSNIAVYSPQQEVVVSKYTQNNLNILKAGTVEQPVLQKKSDDMRVDWGYFYLSAHSGKTQHYISEINTSLLPFVSNEKINTKTEVTGKNLVLNTISDLGTIGSEEVSSLFMFGYDEIYSINYFDTKLKPWFKKDGSSMDNALATASNEYNDVIERVKAFDEKLYNDCLNAGGKKYADLCLLTYRQAIAAHSLVESPEGEILFLSKENNSGGFINTVDVTYPSAPLFLIYNPDLLKGMLNGIFYYSEKSGKWSKPYPTHDLGVYPVATGHIYGEDMPVEEAGNMIILTAAIAQREGHANYAEKHWETLTTWADYLVDNGFDPGNQLCTDDFAGHLARNANLSVKAIMGIASYGKLAGMLGKKDVEKKYIRVAKKLAKDWEKIDNDGDHYSLAFEAKNTWSQKYNLVWDEILDLNIFSKSIPRKEIKYYLTKQNKYGLPLDSRRTYTKSDWIMWTATLAENKSDFDALINPVWTYANETPSREPISDFHETTNAKRINFKARSVVGGYFIKLLKVLEK</sequence>
<evidence type="ECO:0000259" key="4">
    <source>
        <dbReference type="Pfam" id="PF17168"/>
    </source>
</evidence>
<dbReference type="InterPro" id="IPR033433">
    <property type="entry name" value="GtaA_N"/>
</dbReference>
<name>A0A8J6Q445_9FLAO</name>
<accession>A0A8J6Q445</accession>
<keyword evidence="6" id="KW-1185">Reference proteome</keyword>
<proteinExistence type="predicted"/>
<dbReference type="EMBL" id="JACVXD010000011">
    <property type="protein sequence ID" value="MBD0825165.1"/>
    <property type="molecule type" value="Genomic_DNA"/>
</dbReference>